<keyword evidence="4" id="KW-1185">Reference proteome</keyword>
<dbReference type="InterPro" id="IPR025403">
    <property type="entry name" value="TgpA-like_C"/>
</dbReference>
<feature type="transmembrane region" description="Helical" evidence="1">
    <location>
        <begin position="573"/>
        <end position="597"/>
    </location>
</feature>
<evidence type="ECO:0000313" key="4">
    <source>
        <dbReference type="Proteomes" id="UP001528823"/>
    </source>
</evidence>
<dbReference type="Proteomes" id="UP001528823">
    <property type="component" value="Unassembled WGS sequence"/>
</dbReference>
<dbReference type="Pfam" id="PF11992">
    <property type="entry name" value="TgpA_N"/>
    <property type="match status" value="1"/>
</dbReference>
<feature type="transmembrane region" description="Helical" evidence="1">
    <location>
        <begin position="160"/>
        <end position="182"/>
    </location>
</feature>
<protein>
    <submittedName>
        <fullName evidence="3">DUF3488 and transglutaminase-like domain-containing protein</fullName>
    </submittedName>
</protein>
<name>A0ABT5U416_9GAMM</name>
<dbReference type="SMART" id="SM00460">
    <property type="entry name" value="TGc"/>
    <property type="match status" value="1"/>
</dbReference>
<dbReference type="SUPFAM" id="SSF54001">
    <property type="entry name" value="Cysteine proteinases"/>
    <property type="match status" value="1"/>
</dbReference>
<dbReference type="PANTHER" id="PTHR42736">
    <property type="entry name" value="PROTEIN-GLUTAMINE GAMMA-GLUTAMYLTRANSFERASE"/>
    <property type="match status" value="1"/>
</dbReference>
<evidence type="ECO:0000256" key="1">
    <source>
        <dbReference type="SAM" id="Phobius"/>
    </source>
</evidence>
<feature type="transmembrane region" description="Helical" evidence="1">
    <location>
        <begin position="7"/>
        <end position="25"/>
    </location>
</feature>
<dbReference type="RefSeq" id="WP_274687476.1">
    <property type="nucleotide sequence ID" value="NZ_JAPMOU010000003.1"/>
</dbReference>
<dbReference type="InterPro" id="IPR052901">
    <property type="entry name" value="Bact_TGase-like"/>
</dbReference>
<gene>
    <name evidence="3" type="ORF">ORQ98_03945</name>
</gene>
<dbReference type="Pfam" id="PF01841">
    <property type="entry name" value="Transglut_core"/>
    <property type="match status" value="1"/>
</dbReference>
<feature type="domain" description="Transglutaminase-like" evidence="2">
    <location>
        <begin position="425"/>
        <end position="496"/>
    </location>
</feature>
<evidence type="ECO:0000259" key="2">
    <source>
        <dbReference type="SMART" id="SM00460"/>
    </source>
</evidence>
<keyword evidence="1" id="KW-0472">Membrane</keyword>
<comment type="caution">
    <text evidence="3">The sequence shown here is derived from an EMBL/GenBank/DDBJ whole genome shotgun (WGS) entry which is preliminary data.</text>
</comment>
<dbReference type="EMBL" id="JAPMOU010000003">
    <property type="protein sequence ID" value="MDE1461109.1"/>
    <property type="molecule type" value="Genomic_DNA"/>
</dbReference>
<evidence type="ECO:0000313" key="3">
    <source>
        <dbReference type="EMBL" id="MDE1461109.1"/>
    </source>
</evidence>
<accession>A0ABT5U416</accession>
<feature type="transmembrane region" description="Helical" evidence="1">
    <location>
        <begin position="130"/>
        <end position="148"/>
    </location>
</feature>
<proteinExistence type="predicted"/>
<organism evidence="3 4">
    <name type="scientific">Spartinivicinus poritis</name>
    <dbReference type="NCBI Taxonomy" id="2994640"/>
    <lineage>
        <taxon>Bacteria</taxon>
        <taxon>Pseudomonadati</taxon>
        <taxon>Pseudomonadota</taxon>
        <taxon>Gammaproteobacteria</taxon>
        <taxon>Oceanospirillales</taxon>
        <taxon>Zooshikellaceae</taxon>
        <taxon>Spartinivicinus</taxon>
    </lineage>
</organism>
<sequence length="685" mass="78478">MKIGHQQIPRSGLIWLLLTQALVILPQLARLPIWVVVVAVICALWRVMIFRSRWSYPKLWIKVLVVGAAVIGTLFHYGTIVGLEAGVALLVTTFLLKLLEMKNLRDAYLVIFLSYFVVVTEFLYSQSILVSSYMLFTLLVITSALVGLHTPHLGFQPWRTFRKGAVLIVQSIPLMILLFLFVPRISPLWRVEFPQTNAKSGVSETISPGDIANLSKSDGLAFRATFKGDIPSRDFLYWRGLVMSHFDGRRWTQGSRELGQASKLSTNLAQLESPLLSWSNQPASWERRMEKIGKVYEYDVIIEPTQQHWLFSLASPENTDSNIALVRDFRLVAAEPITQRKQYTVKSYPDSHQDKDLPVWLKRMNLQLPPFGNPKARVMAQQFWETSGKSVENYVEKILVHFRQEPYFYTLKPPLLGRDSVDEFLINSKRGFCAHYASAFVFLMRAAGIPARMVAGYQGGEINKAGNYVQVRHFDAHAWAEVWVPKRGWVRVDPTAAVAPERVEDGLEAAVAEEGSFLAESPLSPLRFRNVPFLNNVRMQWELLEYQWQRWVLNYDQAAQLELFERWFGGKNWYVIVFTIAGSMFALIGLLALWIIWRQRPQAKDPASQCYLAFCKRMEKHGLTRNINEPPHTFLARIKQLQPKLSAKATVVTKLYVKLMYQPVVLTSQERKEQLAQMKSAVKSL</sequence>
<feature type="transmembrane region" description="Helical" evidence="1">
    <location>
        <begin position="106"/>
        <end position="124"/>
    </location>
</feature>
<dbReference type="Pfam" id="PF13559">
    <property type="entry name" value="DUF4129"/>
    <property type="match status" value="1"/>
</dbReference>
<keyword evidence="1" id="KW-1133">Transmembrane helix</keyword>
<reference evidence="3 4" key="1">
    <citation type="submission" date="2022-11" db="EMBL/GenBank/DDBJ databases">
        <title>Spartinivicinus poritis sp. nov., isolated from scleractinian coral Porites lutea.</title>
        <authorList>
            <person name="Zhang G."/>
            <person name="Cai L."/>
            <person name="Wei Q."/>
        </authorList>
    </citation>
    <scope>NUCLEOTIDE SEQUENCE [LARGE SCALE GENOMIC DNA]</scope>
    <source>
        <strain evidence="3 4">A2-2</strain>
    </source>
</reference>
<keyword evidence="1" id="KW-0812">Transmembrane</keyword>
<feature type="transmembrane region" description="Helical" evidence="1">
    <location>
        <begin position="31"/>
        <end position="47"/>
    </location>
</feature>
<dbReference type="Gene3D" id="3.10.620.30">
    <property type="match status" value="1"/>
</dbReference>
<dbReference type="InterPro" id="IPR038765">
    <property type="entry name" value="Papain-like_cys_pep_sf"/>
</dbReference>
<dbReference type="PANTHER" id="PTHR42736:SF1">
    <property type="entry name" value="PROTEIN-GLUTAMINE GAMMA-GLUTAMYLTRANSFERASE"/>
    <property type="match status" value="1"/>
</dbReference>
<dbReference type="InterPro" id="IPR002931">
    <property type="entry name" value="Transglutaminase-like"/>
</dbReference>
<dbReference type="InterPro" id="IPR021878">
    <property type="entry name" value="TgpA_N"/>
</dbReference>
<feature type="transmembrane region" description="Helical" evidence="1">
    <location>
        <begin position="59"/>
        <end position="77"/>
    </location>
</feature>